<feature type="domain" description="Histidine kinase/HSP90-like ATPase" evidence="1">
    <location>
        <begin position="18"/>
        <end position="133"/>
    </location>
</feature>
<dbReference type="RefSeq" id="WP_053180566.1">
    <property type="nucleotide sequence ID" value="NZ_LGIA01000051.1"/>
</dbReference>
<proteinExistence type="predicted"/>
<dbReference type="STRING" id="1409788.NC99_11500"/>
<dbReference type="OrthoDB" id="9797578at2"/>
<sequence length="136" mass="14884">MKLEFNIEGGNFSWAGHASSEVKKMLKQLGIDARCIKSIVIALYEGEVNVVAHAYEGRILVQMEPHKITTEIIDKGPGIPDIELAMQEGYSTASKEVREMGFGAGMGLANMKKNTDELTIESTVGQGTTVKMVNYF</sequence>
<evidence type="ECO:0000259" key="1">
    <source>
        <dbReference type="Pfam" id="PF13581"/>
    </source>
</evidence>
<dbReference type="EMBL" id="LGIA01000051">
    <property type="protein sequence ID" value="KOH46020.1"/>
    <property type="molecule type" value="Genomic_DNA"/>
</dbReference>
<name>A0A0L8VC06_9BACT</name>
<dbReference type="InterPro" id="IPR036890">
    <property type="entry name" value="HATPase_C_sf"/>
</dbReference>
<evidence type="ECO:0000313" key="3">
    <source>
        <dbReference type="Proteomes" id="UP000036958"/>
    </source>
</evidence>
<gene>
    <name evidence="2" type="ORF">NC99_11500</name>
</gene>
<reference evidence="3" key="1">
    <citation type="submission" date="2015-07" db="EMBL/GenBank/DDBJ databases">
        <title>Genome sequencing of Sunxiuqinia dokdonensis strain SK.</title>
        <authorList>
            <person name="Ahn S."/>
            <person name="Kim B.-C."/>
        </authorList>
    </citation>
    <scope>NUCLEOTIDE SEQUENCE [LARGE SCALE GENOMIC DNA]</scope>
    <source>
        <strain evidence="3">SK</strain>
    </source>
</reference>
<accession>A0A0L8VC06</accession>
<dbReference type="Pfam" id="PF13581">
    <property type="entry name" value="HATPase_c_2"/>
    <property type="match status" value="1"/>
</dbReference>
<protein>
    <submittedName>
        <fullName evidence="2">Anti-sigma regulatory factor</fullName>
    </submittedName>
</protein>
<evidence type="ECO:0000313" key="2">
    <source>
        <dbReference type="EMBL" id="KOH46020.1"/>
    </source>
</evidence>
<dbReference type="SUPFAM" id="SSF55874">
    <property type="entry name" value="ATPase domain of HSP90 chaperone/DNA topoisomerase II/histidine kinase"/>
    <property type="match status" value="1"/>
</dbReference>
<dbReference type="Proteomes" id="UP000036958">
    <property type="component" value="Unassembled WGS sequence"/>
</dbReference>
<dbReference type="AlphaFoldDB" id="A0A0L8VC06"/>
<dbReference type="InterPro" id="IPR003594">
    <property type="entry name" value="HATPase_dom"/>
</dbReference>
<organism evidence="2 3">
    <name type="scientific">Sunxiuqinia dokdonensis</name>
    <dbReference type="NCBI Taxonomy" id="1409788"/>
    <lineage>
        <taxon>Bacteria</taxon>
        <taxon>Pseudomonadati</taxon>
        <taxon>Bacteroidota</taxon>
        <taxon>Bacteroidia</taxon>
        <taxon>Marinilabiliales</taxon>
        <taxon>Prolixibacteraceae</taxon>
        <taxon>Sunxiuqinia</taxon>
    </lineage>
</organism>
<dbReference type="Gene3D" id="3.30.565.10">
    <property type="entry name" value="Histidine kinase-like ATPase, C-terminal domain"/>
    <property type="match status" value="1"/>
</dbReference>
<comment type="caution">
    <text evidence="2">The sequence shown here is derived from an EMBL/GenBank/DDBJ whole genome shotgun (WGS) entry which is preliminary data.</text>
</comment>
<keyword evidence="3" id="KW-1185">Reference proteome</keyword>